<comment type="caution">
    <text evidence="2">The sequence shown here is derived from an EMBL/GenBank/DDBJ whole genome shotgun (WGS) entry which is preliminary data.</text>
</comment>
<feature type="compositionally biased region" description="Polar residues" evidence="1">
    <location>
        <begin position="145"/>
        <end position="155"/>
    </location>
</feature>
<feature type="region of interest" description="Disordered" evidence="1">
    <location>
        <begin position="45"/>
        <end position="155"/>
    </location>
</feature>
<evidence type="ECO:0000313" key="3">
    <source>
        <dbReference type="Proteomes" id="UP001153269"/>
    </source>
</evidence>
<keyword evidence="3" id="KW-1185">Reference proteome</keyword>
<name>A0A9N7UU88_PLEPL</name>
<evidence type="ECO:0000256" key="1">
    <source>
        <dbReference type="SAM" id="MobiDB-lite"/>
    </source>
</evidence>
<protein>
    <submittedName>
        <fullName evidence="2">Uncharacterized protein</fullName>
    </submittedName>
</protein>
<reference evidence="2" key="1">
    <citation type="submission" date="2020-03" db="EMBL/GenBank/DDBJ databases">
        <authorList>
            <person name="Weist P."/>
        </authorList>
    </citation>
    <scope>NUCLEOTIDE SEQUENCE</scope>
</reference>
<feature type="region of interest" description="Disordered" evidence="1">
    <location>
        <begin position="1"/>
        <end position="29"/>
    </location>
</feature>
<dbReference type="AlphaFoldDB" id="A0A9N7UU88"/>
<organism evidence="2 3">
    <name type="scientific">Pleuronectes platessa</name>
    <name type="common">European plaice</name>
    <dbReference type="NCBI Taxonomy" id="8262"/>
    <lineage>
        <taxon>Eukaryota</taxon>
        <taxon>Metazoa</taxon>
        <taxon>Chordata</taxon>
        <taxon>Craniata</taxon>
        <taxon>Vertebrata</taxon>
        <taxon>Euteleostomi</taxon>
        <taxon>Actinopterygii</taxon>
        <taxon>Neopterygii</taxon>
        <taxon>Teleostei</taxon>
        <taxon>Neoteleostei</taxon>
        <taxon>Acanthomorphata</taxon>
        <taxon>Carangaria</taxon>
        <taxon>Pleuronectiformes</taxon>
        <taxon>Pleuronectoidei</taxon>
        <taxon>Pleuronectidae</taxon>
        <taxon>Pleuronectes</taxon>
    </lineage>
</organism>
<evidence type="ECO:0000313" key="2">
    <source>
        <dbReference type="EMBL" id="CAB1437155.1"/>
    </source>
</evidence>
<accession>A0A9N7UU88</accession>
<sequence length="187" mass="20147">MKLHRRTTTRSPAEAAQAEGPKLRVPAGLRGGPCGACGAWRGGHALPPPESVSPGPSLRRHTFTGGQAGCAIDGGRTGRLESVEVSEQQEPKRGRWVEAESPQLPHSLFDNRERKKPPAPSDVHGKELPEGQNLDGLSGADNRGNDQTDSGQQHGVHNVHSGILRRQECHDHGGHGLHGEKCWWRSC</sequence>
<proteinExistence type="predicted"/>
<gene>
    <name evidence="2" type="ORF">PLEPLA_LOCUS25188</name>
</gene>
<feature type="compositionally biased region" description="Basic and acidic residues" evidence="1">
    <location>
        <begin position="89"/>
        <end position="98"/>
    </location>
</feature>
<dbReference type="EMBL" id="CADEAL010001990">
    <property type="protein sequence ID" value="CAB1437155.1"/>
    <property type="molecule type" value="Genomic_DNA"/>
</dbReference>
<dbReference type="Proteomes" id="UP001153269">
    <property type="component" value="Unassembled WGS sequence"/>
</dbReference>